<proteinExistence type="predicted"/>
<feature type="region of interest" description="Disordered" evidence="1">
    <location>
        <begin position="196"/>
        <end position="222"/>
    </location>
</feature>
<gene>
    <name evidence="2" type="ORF">Syun_009826</name>
</gene>
<comment type="caution">
    <text evidence="2">The sequence shown here is derived from an EMBL/GenBank/DDBJ whole genome shotgun (WGS) entry which is preliminary data.</text>
</comment>
<name>A0AAP0KHQ7_9MAGN</name>
<reference evidence="2 3" key="1">
    <citation type="submission" date="2024-01" db="EMBL/GenBank/DDBJ databases">
        <title>Genome assemblies of Stephania.</title>
        <authorList>
            <person name="Yang L."/>
        </authorList>
    </citation>
    <scope>NUCLEOTIDE SEQUENCE [LARGE SCALE GENOMIC DNA]</scope>
    <source>
        <strain evidence="2">YNDBR</strain>
        <tissue evidence="2">Leaf</tissue>
    </source>
</reference>
<accession>A0AAP0KHQ7</accession>
<organism evidence="2 3">
    <name type="scientific">Stephania yunnanensis</name>
    <dbReference type="NCBI Taxonomy" id="152371"/>
    <lineage>
        <taxon>Eukaryota</taxon>
        <taxon>Viridiplantae</taxon>
        <taxon>Streptophyta</taxon>
        <taxon>Embryophyta</taxon>
        <taxon>Tracheophyta</taxon>
        <taxon>Spermatophyta</taxon>
        <taxon>Magnoliopsida</taxon>
        <taxon>Ranunculales</taxon>
        <taxon>Menispermaceae</taxon>
        <taxon>Menispermoideae</taxon>
        <taxon>Cissampelideae</taxon>
        <taxon>Stephania</taxon>
    </lineage>
</organism>
<feature type="compositionally biased region" description="Basic and acidic residues" evidence="1">
    <location>
        <begin position="212"/>
        <end position="222"/>
    </location>
</feature>
<dbReference type="AlphaFoldDB" id="A0AAP0KHQ7"/>
<keyword evidence="3" id="KW-1185">Reference proteome</keyword>
<dbReference type="Proteomes" id="UP001420932">
    <property type="component" value="Unassembled WGS sequence"/>
</dbReference>
<evidence type="ECO:0000313" key="2">
    <source>
        <dbReference type="EMBL" id="KAK9151517.1"/>
    </source>
</evidence>
<evidence type="ECO:0000313" key="3">
    <source>
        <dbReference type="Proteomes" id="UP001420932"/>
    </source>
</evidence>
<protein>
    <submittedName>
        <fullName evidence="2">Uncharacterized protein</fullName>
    </submittedName>
</protein>
<dbReference type="EMBL" id="JBBNAF010000004">
    <property type="protein sequence ID" value="KAK9151517.1"/>
    <property type="molecule type" value="Genomic_DNA"/>
</dbReference>
<sequence length="222" mass="25378">MGASTTLSMTFKNFVNLIRMSRLCWLVFELLPTFAIERGVFVVSVRARAICHHHRRSPHHCLIYSSLSSALSLPSYIGHPDLIGCPGSSLVVQQLSMINLHYWELLHFKTDTSKTPRTVNELYLHLHTVNHDGVTFIDTRLELFYAKLQTRRQELTQAIPNQSMDDEVVYYKVAGECPKGRVHGLWSLGRKKRRYADPSASTSQVPPMVPRSEFDNVAKELR</sequence>
<evidence type="ECO:0000256" key="1">
    <source>
        <dbReference type="SAM" id="MobiDB-lite"/>
    </source>
</evidence>